<dbReference type="Proteomes" id="UP000182427">
    <property type="component" value="Chromosome I"/>
</dbReference>
<dbReference type="Gene3D" id="3.40.640.10">
    <property type="entry name" value="Type I PLP-dependent aspartate aminotransferase-like (Major domain)"/>
    <property type="match status" value="1"/>
</dbReference>
<keyword evidence="5" id="KW-1185">Reference proteome</keyword>
<evidence type="ECO:0000313" key="5">
    <source>
        <dbReference type="Proteomes" id="UP000182427"/>
    </source>
</evidence>
<keyword evidence="1" id="KW-0663">Pyridoxal phosphate</keyword>
<accession>A0A1G7P3I0</accession>
<protein>
    <submittedName>
        <fullName evidence="4">Selenocysteine lyase/Cysteine desulfurase</fullName>
    </submittedName>
</protein>
<evidence type="ECO:0000256" key="1">
    <source>
        <dbReference type="ARBA" id="ARBA00022898"/>
    </source>
</evidence>
<dbReference type="InterPro" id="IPR015421">
    <property type="entry name" value="PyrdxlP-dep_Trfase_major"/>
</dbReference>
<evidence type="ECO:0000256" key="2">
    <source>
        <dbReference type="SAM" id="SignalP"/>
    </source>
</evidence>
<dbReference type="GO" id="GO:0016829">
    <property type="term" value="F:lyase activity"/>
    <property type="evidence" value="ECO:0007669"/>
    <property type="project" value="UniProtKB-KW"/>
</dbReference>
<evidence type="ECO:0000259" key="3">
    <source>
        <dbReference type="Pfam" id="PF00266"/>
    </source>
</evidence>
<dbReference type="InterPro" id="IPR000192">
    <property type="entry name" value="Aminotrans_V_dom"/>
</dbReference>
<keyword evidence="4" id="KW-0456">Lyase</keyword>
<dbReference type="Gene3D" id="3.90.1150.10">
    <property type="entry name" value="Aspartate Aminotransferase, domain 1"/>
    <property type="match status" value="1"/>
</dbReference>
<dbReference type="PROSITE" id="PS51318">
    <property type="entry name" value="TAT"/>
    <property type="match status" value="1"/>
</dbReference>
<keyword evidence="2" id="KW-0732">Signal</keyword>
<dbReference type="PANTHER" id="PTHR43586:SF15">
    <property type="entry name" value="BLR3095 PROTEIN"/>
    <property type="match status" value="1"/>
</dbReference>
<dbReference type="SUPFAM" id="SSF53383">
    <property type="entry name" value="PLP-dependent transferases"/>
    <property type="match status" value="1"/>
</dbReference>
<sequence>MFSRRSLMKNAGAALLTARATSASATISMTPSTLLPARDAFVTPQYGVYINNARIHPMSISTRVAVDAYLDSKGTMAVKQTSTTSPISLVAKESFAKLINATPDEIAYVNSTSTGENLVVSALGLMHPAASGPKPNIVTDALHFEGSLYLYTELQKRGVDVRIVKATTNDAGAWIVDSIEFEKAVDKNTRLIAVSLVSWINGFTHNPKWLADLAHAHGAKLFLDAVQGAGCMPIDVKASGVDFLASASYKWLMGDFGIGFLYARADVLPTLQRPLMSFRQFGDMEYHALPGDKPGPYPATFDQLQNAAGYFETGTYANPVIAALSASLPWILQLGVPNIQHHAHTLNGILRAELPKLGYACITPEDAGASIIAFHVKDDEATNRKLKASKVDISLYPGRMRIAPSVYNNEADIHTLLNALE</sequence>
<feature type="chain" id="PRO_5009242183" evidence="2">
    <location>
        <begin position="26"/>
        <end position="421"/>
    </location>
</feature>
<feature type="signal peptide" evidence="2">
    <location>
        <begin position="1"/>
        <end position="25"/>
    </location>
</feature>
<name>A0A1G7P3I0_9BACT</name>
<organism evidence="4 5">
    <name type="scientific">Terriglobus roseus</name>
    <dbReference type="NCBI Taxonomy" id="392734"/>
    <lineage>
        <taxon>Bacteria</taxon>
        <taxon>Pseudomonadati</taxon>
        <taxon>Acidobacteriota</taxon>
        <taxon>Terriglobia</taxon>
        <taxon>Terriglobales</taxon>
        <taxon>Acidobacteriaceae</taxon>
        <taxon>Terriglobus</taxon>
    </lineage>
</organism>
<dbReference type="InterPro" id="IPR015424">
    <property type="entry name" value="PyrdxlP-dep_Trfase"/>
</dbReference>
<reference evidence="4 5" key="1">
    <citation type="submission" date="2016-10" db="EMBL/GenBank/DDBJ databases">
        <authorList>
            <person name="de Groot N.N."/>
        </authorList>
    </citation>
    <scope>NUCLEOTIDE SEQUENCE [LARGE SCALE GENOMIC DNA]</scope>
    <source>
        <strain evidence="4 5">GAS232</strain>
    </source>
</reference>
<evidence type="ECO:0000313" key="4">
    <source>
        <dbReference type="EMBL" id="SDF80866.1"/>
    </source>
</evidence>
<dbReference type="PANTHER" id="PTHR43586">
    <property type="entry name" value="CYSTEINE DESULFURASE"/>
    <property type="match status" value="1"/>
</dbReference>
<dbReference type="AlphaFoldDB" id="A0A1G7P3I0"/>
<dbReference type="EMBL" id="LT629690">
    <property type="protein sequence ID" value="SDF80866.1"/>
    <property type="molecule type" value="Genomic_DNA"/>
</dbReference>
<feature type="domain" description="Aminotransferase class V" evidence="3">
    <location>
        <begin position="89"/>
        <end position="382"/>
    </location>
</feature>
<dbReference type="Pfam" id="PF00266">
    <property type="entry name" value="Aminotran_5"/>
    <property type="match status" value="1"/>
</dbReference>
<proteinExistence type="predicted"/>
<gene>
    <name evidence="4" type="ORF">SAMN05444167_3375</name>
</gene>
<dbReference type="InterPro" id="IPR015422">
    <property type="entry name" value="PyrdxlP-dep_Trfase_small"/>
</dbReference>
<dbReference type="InterPro" id="IPR006311">
    <property type="entry name" value="TAT_signal"/>
</dbReference>